<organism evidence="2 3">
    <name type="scientific">Austropuccinia psidii MF-1</name>
    <dbReference type="NCBI Taxonomy" id="1389203"/>
    <lineage>
        <taxon>Eukaryota</taxon>
        <taxon>Fungi</taxon>
        <taxon>Dikarya</taxon>
        <taxon>Basidiomycota</taxon>
        <taxon>Pucciniomycotina</taxon>
        <taxon>Pucciniomycetes</taxon>
        <taxon>Pucciniales</taxon>
        <taxon>Sphaerophragmiaceae</taxon>
        <taxon>Austropuccinia</taxon>
    </lineage>
</organism>
<dbReference type="Proteomes" id="UP000765509">
    <property type="component" value="Unassembled WGS sequence"/>
</dbReference>
<feature type="region of interest" description="Disordered" evidence="1">
    <location>
        <begin position="213"/>
        <end position="248"/>
    </location>
</feature>
<feature type="compositionally biased region" description="Basic and acidic residues" evidence="1">
    <location>
        <begin position="233"/>
        <end position="248"/>
    </location>
</feature>
<dbReference type="EMBL" id="AVOT02103288">
    <property type="protein sequence ID" value="MBW0578663.1"/>
    <property type="molecule type" value="Genomic_DNA"/>
</dbReference>
<feature type="compositionally biased region" description="Acidic residues" evidence="1">
    <location>
        <begin position="218"/>
        <end position="229"/>
    </location>
</feature>
<comment type="caution">
    <text evidence="2">The sequence shown here is derived from an EMBL/GenBank/DDBJ whole genome shotgun (WGS) entry which is preliminary data.</text>
</comment>
<protein>
    <submittedName>
        <fullName evidence="2">Uncharacterized protein</fullName>
    </submittedName>
</protein>
<name>A0A9Q3KC51_9BASI</name>
<reference evidence="2" key="1">
    <citation type="submission" date="2021-03" db="EMBL/GenBank/DDBJ databases">
        <title>Draft genome sequence of rust myrtle Austropuccinia psidii MF-1, a brazilian biotype.</title>
        <authorList>
            <person name="Quecine M.C."/>
            <person name="Pachon D.M.R."/>
            <person name="Bonatelli M.L."/>
            <person name="Correr F.H."/>
            <person name="Franceschini L.M."/>
            <person name="Leite T.F."/>
            <person name="Margarido G.R.A."/>
            <person name="Almeida C.A."/>
            <person name="Ferrarezi J.A."/>
            <person name="Labate C.A."/>
        </authorList>
    </citation>
    <scope>NUCLEOTIDE SEQUENCE</scope>
    <source>
        <strain evidence="2">MF-1</strain>
    </source>
</reference>
<evidence type="ECO:0000313" key="2">
    <source>
        <dbReference type="EMBL" id="MBW0578663.1"/>
    </source>
</evidence>
<sequence length="248" mass="29285">MELIDYIDGLFIDVPSIPDYWITARLNTAFKGHDSIWYTEMKEIHGRRNWPWWKSQIIQKYSNGTWIWQNTMLFDSEKDSVDKDSYEWCLGQSKRLKAIDPQMNTQMRNHKLLTQLPGELEHAVKCRCNQNCTLDDIAHTLKDIRKTTNIGKFTPYKSSGFKWKQPFRVNFKDKPRERVAEVKKKKNSCHNFGSTEHYANNCPKAKKKVYAIEKVPEEEFPTEDSESDSMGDAIREPSDYDQEQEKNF</sequence>
<accession>A0A9Q3KC51</accession>
<evidence type="ECO:0000256" key="1">
    <source>
        <dbReference type="SAM" id="MobiDB-lite"/>
    </source>
</evidence>
<keyword evidence="3" id="KW-1185">Reference proteome</keyword>
<dbReference type="AlphaFoldDB" id="A0A9Q3KC51"/>
<gene>
    <name evidence="2" type="ORF">O181_118378</name>
</gene>
<proteinExistence type="predicted"/>
<evidence type="ECO:0000313" key="3">
    <source>
        <dbReference type="Proteomes" id="UP000765509"/>
    </source>
</evidence>